<sequence length="305" mass="33074">MCQPLPLGELGTGGPRHYPLQRVRLWFTGGCWIKWRGFWGEIPGSVVDLQSSRGSDVLEGARNITKALGPVGGAAMSSKLTPEEQFLSSIHFLHTYTLKVAGAEHPGIPQAAKNQRAMQASRGCSVSPRITLHGLPPHHSVRYHVYLAPAPSQWLGLFQALHSPAAVLATVLSAPHVGQLEPRFLHPNVTVLLKEKPQLWVCQAMCTARPNPCRPTCFSHLQSSSVMSRCPPPSTVWPSMCLPSSLLWLSLPCTCTQEGLLAFALHYGLSGSCSRVTLVGMPEAWIPPASLSFHVESFCPSHGTT</sequence>
<evidence type="ECO:0000313" key="2">
    <source>
        <dbReference type="Proteomes" id="UP001266305"/>
    </source>
</evidence>
<dbReference type="Proteomes" id="UP001266305">
    <property type="component" value="Unassembled WGS sequence"/>
</dbReference>
<accession>A0ABQ9W471</accession>
<reference evidence="1 2" key="1">
    <citation type="submission" date="2023-05" db="EMBL/GenBank/DDBJ databases">
        <title>B98-5 Cell Line De Novo Hybrid Assembly: An Optical Mapping Approach.</title>
        <authorList>
            <person name="Kananen K."/>
            <person name="Auerbach J.A."/>
            <person name="Kautto E."/>
            <person name="Blachly J.S."/>
        </authorList>
    </citation>
    <scope>NUCLEOTIDE SEQUENCE [LARGE SCALE GENOMIC DNA]</scope>
    <source>
        <strain evidence="1">B95-8</strain>
        <tissue evidence="1">Cell line</tissue>
    </source>
</reference>
<dbReference type="EMBL" id="JASSZA010000003">
    <property type="protein sequence ID" value="KAK2115192.1"/>
    <property type="molecule type" value="Genomic_DNA"/>
</dbReference>
<proteinExistence type="predicted"/>
<name>A0ABQ9W471_SAGOE</name>
<evidence type="ECO:0000313" key="1">
    <source>
        <dbReference type="EMBL" id="KAK2115192.1"/>
    </source>
</evidence>
<keyword evidence="2" id="KW-1185">Reference proteome</keyword>
<gene>
    <name evidence="1" type="ORF">P7K49_005818</name>
</gene>
<protein>
    <submittedName>
        <fullName evidence="1">Uncharacterized protein</fullName>
    </submittedName>
</protein>
<comment type="caution">
    <text evidence="1">The sequence shown here is derived from an EMBL/GenBank/DDBJ whole genome shotgun (WGS) entry which is preliminary data.</text>
</comment>
<organism evidence="1 2">
    <name type="scientific">Saguinus oedipus</name>
    <name type="common">Cotton-top tamarin</name>
    <name type="synonym">Oedipomidas oedipus</name>
    <dbReference type="NCBI Taxonomy" id="9490"/>
    <lineage>
        <taxon>Eukaryota</taxon>
        <taxon>Metazoa</taxon>
        <taxon>Chordata</taxon>
        <taxon>Craniata</taxon>
        <taxon>Vertebrata</taxon>
        <taxon>Euteleostomi</taxon>
        <taxon>Mammalia</taxon>
        <taxon>Eutheria</taxon>
        <taxon>Euarchontoglires</taxon>
        <taxon>Primates</taxon>
        <taxon>Haplorrhini</taxon>
        <taxon>Platyrrhini</taxon>
        <taxon>Cebidae</taxon>
        <taxon>Callitrichinae</taxon>
        <taxon>Saguinus</taxon>
    </lineage>
</organism>